<proteinExistence type="predicted"/>
<protein>
    <recommendedName>
        <fullName evidence="11">Zinc transporter ZIP3</fullName>
    </recommendedName>
    <alternativeName>
        <fullName evidence="13">Solute carrier family 39 member 3</fullName>
    </alternativeName>
    <alternativeName>
        <fullName evidence="12">Zrt- and Irt-like protein 3</fullName>
    </alternativeName>
</protein>
<keyword evidence="4" id="KW-0812">Transmembrane</keyword>
<keyword evidence="9" id="KW-0472">Membrane</keyword>
<dbReference type="GO" id="GO:0005385">
    <property type="term" value="F:zinc ion transmembrane transporter activity"/>
    <property type="evidence" value="ECO:0007669"/>
    <property type="project" value="TreeGrafter"/>
</dbReference>
<dbReference type="GO" id="GO:0016324">
    <property type="term" value="C:apical plasma membrane"/>
    <property type="evidence" value="ECO:0007669"/>
    <property type="project" value="UniProtKB-SubCell"/>
</dbReference>
<evidence type="ECO:0000256" key="11">
    <source>
        <dbReference type="ARBA" id="ARBA00039395"/>
    </source>
</evidence>
<evidence type="ECO:0000256" key="6">
    <source>
        <dbReference type="ARBA" id="ARBA00022906"/>
    </source>
</evidence>
<evidence type="ECO:0000256" key="10">
    <source>
        <dbReference type="ARBA" id="ARBA00036307"/>
    </source>
</evidence>
<sequence>MNDPSVELLILSISAMFILHLLCGLVPIFLLRPSLTNQAGFVAVQSGFSCVAAGVFIGVCFVGMIPFAEEKFVEVKLRYHLYTRFPLPEFIAIIGFFFILFIEEGIRIATPLLSVNHWSESEAPAQQTVEPGSDHRDHAIHHDHFSQKVEPGGVFGSAVVEPHSHKAIALEVYTQETGLKFLIMMAAIQLHSFFEGIALGLQDQSDKMISLFFGILLHEAIMAFALGITMSRNNIPIKTSVKSMILFCLCIPLGITVGWMIGFSPGMVGGIINAILQAFAAGVFIHVTFLEIIPHELEQDGPRVLKILFMFVGFVALALISVIVHGIHKHNTAAEDQMTLMGFHRTGTEHPQ</sequence>
<keyword evidence="6" id="KW-0864">Zinc transport</keyword>
<dbReference type="PANTHER" id="PTHR11040">
    <property type="entry name" value="ZINC/IRON TRANSPORTER"/>
    <property type="match status" value="1"/>
</dbReference>
<keyword evidence="2" id="KW-0813">Transport</keyword>
<evidence type="ECO:0000256" key="8">
    <source>
        <dbReference type="ARBA" id="ARBA00023065"/>
    </source>
</evidence>
<keyword evidence="7" id="KW-1133">Transmembrane helix</keyword>
<dbReference type="PANTHER" id="PTHR11040:SF221">
    <property type="entry name" value="ZINC TRANSPORTER ZIP3"/>
    <property type="match status" value="1"/>
</dbReference>
<evidence type="ECO:0000256" key="5">
    <source>
        <dbReference type="ARBA" id="ARBA00022833"/>
    </source>
</evidence>
<dbReference type="AlphaFoldDB" id="A0A7R8W3G6"/>
<comment type="subcellular location">
    <subcellularLocation>
        <location evidence="1">Apical cell membrane</location>
        <topology evidence="1">Multi-pass membrane protein</topology>
    </subcellularLocation>
</comment>
<evidence type="ECO:0000256" key="9">
    <source>
        <dbReference type="ARBA" id="ARBA00023136"/>
    </source>
</evidence>
<comment type="catalytic activity">
    <reaction evidence="10">
        <text>Zn(2+)(in) = Zn(2+)(out)</text>
        <dbReference type="Rhea" id="RHEA:29351"/>
        <dbReference type="ChEBI" id="CHEBI:29105"/>
    </reaction>
    <physiologicalReaction direction="left-to-right" evidence="10">
        <dbReference type="Rhea" id="RHEA:29352"/>
    </physiologicalReaction>
</comment>
<gene>
    <name evidence="14" type="ORF">CTOB1V02_LOCUS2082</name>
</gene>
<keyword evidence="5" id="KW-0862">Zinc</keyword>
<evidence type="ECO:0000256" key="13">
    <source>
        <dbReference type="ARBA" id="ARBA00042778"/>
    </source>
</evidence>
<evidence type="ECO:0000256" key="1">
    <source>
        <dbReference type="ARBA" id="ARBA00004424"/>
    </source>
</evidence>
<evidence type="ECO:0000313" key="14">
    <source>
        <dbReference type="EMBL" id="CAD7224112.1"/>
    </source>
</evidence>
<keyword evidence="3" id="KW-1003">Cell membrane</keyword>
<evidence type="ECO:0000256" key="3">
    <source>
        <dbReference type="ARBA" id="ARBA00022475"/>
    </source>
</evidence>
<evidence type="ECO:0000256" key="7">
    <source>
        <dbReference type="ARBA" id="ARBA00022989"/>
    </source>
</evidence>
<reference evidence="14" key="1">
    <citation type="submission" date="2020-11" db="EMBL/GenBank/DDBJ databases">
        <authorList>
            <person name="Tran Van P."/>
        </authorList>
    </citation>
    <scope>NUCLEOTIDE SEQUENCE</scope>
</reference>
<evidence type="ECO:0000256" key="12">
    <source>
        <dbReference type="ARBA" id="ARBA00041702"/>
    </source>
</evidence>
<organism evidence="14">
    <name type="scientific">Cyprideis torosa</name>
    <dbReference type="NCBI Taxonomy" id="163714"/>
    <lineage>
        <taxon>Eukaryota</taxon>
        <taxon>Metazoa</taxon>
        <taxon>Ecdysozoa</taxon>
        <taxon>Arthropoda</taxon>
        <taxon>Crustacea</taxon>
        <taxon>Oligostraca</taxon>
        <taxon>Ostracoda</taxon>
        <taxon>Podocopa</taxon>
        <taxon>Podocopida</taxon>
        <taxon>Cytherocopina</taxon>
        <taxon>Cytheroidea</taxon>
        <taxon>Cytherideidae</taxon>
        <taxon>Cyprideis</taxon>
    </lineage>
</organism>
<keyword evidence="8" id="KW-0406">Ion transport</keyword>
<dbReference type="Pfam" id="PF02535">
    <property type="entry name" value="Zip"/>
    <property type="match status" value="1"/>
</dbReference>
<dbReference type="EMBL" id="OB660309">
    <property type="protein sequence ID" value="CAD7224112.1"/>
    <property type="molecule type" value="Genomic_DNA"/>
</dbReference>
<dbReference type="InterPro" id="IPR003689">
    <property type="entry name" value="ZIP"/>
</dbReference>
<accession>A0A7R8W3G6</accession>
<evidence type="ECO:0000256" key="4">
    <source>
        <dbReference type="ARBA" id="ARBA00022692"/>
    </source>
</evidence>
<name>A0A7R8W3G6_9CRUS</name>
<dbReference type="OrthoDB" id="448280at2759"/>
<evidence type="ECO:0000256" key="2">
    <source>
        <dbReference type="ARBA" id="ARBA00022448"/>
    </source>
</evidence>